<dbReference type="Pfam" id="PF01092">
    <property type="entry name" value="Ribosomal_S6e"/>
    <property type="match status" value="1"/>
</dbReference>
<evidence type="ECO:0000256" key="1">
    <source>
        <dbReference type="ARBA" id="ARBA00009312"/>
    </source>
</evidence>
<keyword evidence="6" id="KW-1185">Reference proteome</keyword>
<evidence type="ECO:0000313" key="6">
    <source>
        <dbReference type="Proteomes" id="UP001141327"/>
    </source>
</evidence>
<evidence type="ECO:0000256" key="2">
    <source>
        <dbReference type="ARBA" id="ARBA00022980"/>
    </source>
</evidence>
<dbReference type="InterPro" id="IPR014401">
    <property type="entry name" value="Ribosomal_eS6-like"/>
</dbReference>
<reference evidence="5" key="1">
    <citation type="journal article" date="2022" name="bioRxiv">
        <title>Genomics of Preaxostyla Flagellates Illuminates Evolutionary Transitions and the Path Towards Mitochondrial Loss.</title>
        <authorList>
            <person name="Novak L.V.F."/>
            <person name="Treitli S.C."/>
            <person name="Pyrih J."/>
            <person name="Halakuc P."/>
            <person name="Pipaliya S.V."/>
            <person name="Vacek V."/>
            <person name="Brzon O."/>
            <person name="Soukal P."/>
            <person name="Eme L."/>
            <person name="Dacks J.B."/>
            <person name="Karnkowska A."/>
            <person name="Elias M."/>
            <person name="Hampl V."/>
        </authorList>
    </citation>
    <scope>NUCLEOTIDE SEQUENCE</scope>
    <source>
        <strain evidence="5">RCP-MX</strain>
    </source>
</reference>
<name>A0ABQ8UC79_9EUKA</name>
<comment type="caution">
    <text evidence="5">The sequence shown here is derived from an EMBL/GenBank/DDBJ whole genome shotgun (WGS) entry which is preliminary data.</text>
</comment>
<keyword evidence="3 4" id="KW-0687">Ribonucleoprotein</keyword>
<accession>A0ABQ8UC79</accession>
<dbReference type="InterPro" id="IPR018282">
    <property type="entry name" value="Ribosomal_eS6_CS"/>
</dbReference>
<dbReference type="Gene3D" id="1.20.5.2650">
    <property type="match status" value="1"/>
</dbReference>
<dbReference type="EMBL" id="JAPMOS010000125">
    <property type="protein sequence ID" value="KAJ4454985.1"/>
    <property type="molecule type" value="Genomic_DNA"/>
</dbReference>
<comment type="similarity">
    <text evidence="1 4">Belongs to the eukaryotic ribosomal protein eS6 family.</text>
</comment>
<evidence type="ECO:0000256" key="3">
    <source>
        <dbReference type="ARBA" id="ARBA00023274"/>
    </source>
</evidence>
<dbReference type="SMART" id="SM01405">
    <property type="entry name" value="Ribosomal_S6e"/>
    <property type="match status" value="1"/>
</dbReference>
<dbReference type="Proteomes" id="UP001141327">
    <property type="component" value="Unassembled WGS sequence"/>
</dbReference>
<organism evidence="5 6">
    <name type="scientific">Paratrimastix pyriformis</name>
    <dbReference type="NCBI Taxonomy" id="342808"/>
    <lineage>
        <taxon>Eukaryota</taxon>
        <taxon>Metamonada</taxon>
        <taxon>Preaxostyla</taxon>
        <taxon>Paratrimastigidae</taxon>
        <taxon>Paratrimastix</taxon>
    </lineage>
</organism>
<sequence>MKFNIAYPSTGAQKVVEFNDEHVLRQFYEKRISNEIAGDALGEEFKGYIFRISGGNDKQGFPMKQGVLTNQRIKLLLSDGHSCFRARRSGERKKKSVRGCIVSPDIAILDLVLVKKGPAEIPGLTDKQVARTLGPKRASRIRKLFNLSKTDDVRKFVIRRKNAKGQVKSPKIQRLVTPVRLQRKHHEFTVKAKRAEKARQEAAAYKELVHNHKKAARAAAVAAKRAAAPAPVAK</sequence>
<proteinExistence type="inferred from homology"/>
<evidence type="ECO:0000313" key="5">
    <source>
        <dbReference type="EMBL" id="KAJ4454985.1"/>
    </source>
</evidence>
<keyword evidence="2 4" id="KW-0689">Ribosomal protein</keyword>
<dbReference type="GO" id="GO:0005840">
    <property type="term" value="C:ribosome"/>
    <property type="evidence" value="ECO:0007669"/>
    <property type="project" value="UniProtKB-KW"/>
</dbReference>
<gene>
    <name evidence="5" type="ORF">PAPYR_10162</name>
</gene>
<dbReference type="PANTHER" id="PTHR11502">
    <property type="entry name" value="40S RIBOSOMAL PROTEIN S6"/>
    <property type="match status" value="1"/>
</dbReference>
<protein>
    <recommendedName>
        <fullName evidence="4">40S ribosomal protein S6</fullName>
    </recommendedName>
</protein>
<dbReference type="InterPro" id="IPR001377">
    <property type="entry name" value="Ribosomal_eS6"/>
</dbReference>
<dbReference type="PROSITE" id="PS00578">
    <property type="entry name" value="RIBOSOMAL_S6E"/>
    <property type="match status" value="1"/>
</dbReference>
<dbReference type="PIRSF" id="PIRSF002129">
    <property type="entry name" value="Ribosom_S6_euk"/>
    <property type="match status" value="1"/>
</dbReference>
<evidence type="ECO:0000256" key="4">
    <source>
        <dbReference type="PIRNR" id="PIRNR002129"/>
    </source>
</evidence>